<feature type="domain" description="SGNH hydrolase-type esterase" evidence="1">
    <location>
        <begin position="770"/>
        <end position="948"/>
    </location>
</feature>
<keyword evidence="3" id="KW-1185">Reference proteome</keyword>
<evidence type="ECO:0000259" key="1">
    <source>
        <dbReference type="Pfam" id="PF13472"/>
    </source>
</evidence>
<dbReference type="InterPro" id="IPR013830">
    <property type="entry name" value="SGNH_hydro"/>
</dbReference>
<evidence type="ECO:0000313" key="3">
    <source>
        <dbReference type="Proteomes" id="UP000430843"/>
    </source>
</evidence>
<dbReference type="RefSeq" id="WP_151677760.1">
    <property type="nucleotide sequence ID" value="NZ_WBWA01000008.1"/>
</dbReference>
<protein>
    <submittedName>
        <fullName evidence="2">SGNH/GDSL hydrolase family protein</fullName>
    </submittedName>
</protein>
<evidence type="ECO:0000313" key="2">
    <source>
        <dbReference type="EMBL" id="KAB2665151.1"/>
    </source>
</evidence>
<name>A0A833FMG0_9HYPH</name>
<dbReference type="SUPFAM" id="SSF52266">
    <property type="entry name" value="SGNH hydrolase"/>
    <property type="match status" value="1"/>
</dbReference>
<gene>
    <name evidence="2" type="ORF">F9K91_10450</name>
</gene>
<dbReference type="Gene3D" id="3.40.50.1110">
    <property type="entry name" value="SGNH hydrolase"/>
    <property type="match status" value="1"/>
</dbReference>
<dbReference type="EMBL" id="WBWA01000008">
    <property type="protein sequence ID" value="KAB2665151.1"/>
    <property type="molecule type" value="Genomic_DNA"/>
</dbReference>
<comment type="caution">
    <text evidence="2">The sequence shown here is derived from an EMBL/GenBank/DDBJ whole genome shotgun (WGS) entry which is preliminary data.</text>
</comment>
<proteinExistence type="predicted"/>
<dbReference type="InterPro" id="IPR036514">
    <property type="entry name" value="SGNH_hydro_sf"/>
</dbReference>
<dbReference type="Proteomes" id="UP000430843">
    <property type="component" value="Unassembled WGS sequence"/>
</dbReference>
<reference evidence="2 3" key="1">
    <citation type="submission" date="2019-09" db="EMBL/GenBank/DDBJ databases">
        <title>Taxonomic organization of the family Brucellaceae based on a phylogenomic approach.</title>
        <authorList>
            <person name="Leclercq S."/>
            <person name="Cloeckaert A."/>
            <person name="Zygmunt M.S."/>
        </authorList>
    </citation>
    <scope>NUCLEOTIDE SEQUENCE [LARGE SCALE GENOMIC DNA]</scope>
    <source>
        <strain evidence="2 3">LMG 18957</strain>
    </source>
</reference>
<dbReference type="GO" id="GO:0016788">
    <property type="term" value="F:hydrolase activity, acting on ester bonds"/>
    <property type="evidence" value="ECO:0007669"/>
    <property type="project" value="UniProtKB-ARBA"/>
</dbReference>
<organism evidence="2 3">
    <name type="scientific">Brucella tritici</name>
    <dbReference type="NCBI Taxonomy" id="94626"/>
    <lineage>
        <taxon>Bacteria</taxon>
        <taxon>Pseudomonadati</taxon>
        <taxon>Pseudomonadota</taxon>
        <taxon>Alphaproteobacteria</taxon>
        <taxon>Hyphomicrobiales</taxon>
        <taxon>Brucellaceae</taxon>
        <taxon>Brucella/Ochrobactrum group</taxon>
        <taxon>Brucella</taxon>
    </lineage>
</organism>
<dbReference type="AlphaFoldDB" id="A0A833FMG0"/>
<accession>A0A833FMG0</accession>
<keyword evidence="2" id="KW-0378">Hydrolase</keyword>
<sequence length="992" mass="106016">MAAVAANFGIIPTAYWREFMTVFTKKAEGIFAPVTASGVVRPVSNSDVQVWGTELERGLAAIENLVDDLEVSGDTVTKATWAQLSAIAGTRNGQRGYVEADSGTHTDPVVGGAVPNVGIYTWSTSPAGWRWLRDDDTTEIKNNLDVISAEQSGSALLTTSDLLKEDSAELLQSKRLRAVNTWPVSSGLTGWFFAFLPDKVFRLGHISAMASFAATANNVDIKLWRRQLSDIAAATAPGSAAGDRLILSKNALLSDIPGAGTAWAYANFDLSEAGAVSPDYLYIADVSARSSGGALVAVGIGSANALAGDPTWMRGWYRNAANGIGAITGTGAISFRVYKASASGPDKSAAVVYSIAEDRTKSVQIAAVERVFSGSVWSATDAFYGFQSGWRPEGYTDVSAVRVRLEVPAANAKVGLRIYRRSVLTNDVAFGTVAGDDVCFERLYEKSEIGLSTALAEATFAVDENLIMSPDYIYGIEVFALTADMVAYTAIGAGQSALPVFDFQWQKGFYTRNNAITSWSNTSSQTMAIRIDKVGYLGTADVSASIKDRVKSAVREIQSFATFSVALQPFVLEKPSGSVSIPEASITFDAPATQALSGSITLTYFASVAKAPSLPSLHRYLSGVTVTRTSDNAVLVPGTDYLLLADRGYVGLLSEGSGVPCTYTATGHSMRYDLVSLNPDTGAVVITKGTDRARDPEFYQPALPSGHIALYKAFVTRYGVDLIPMHQFDGLVRNDRVADHAAWKQYCRSCLSKTLKRLETGQALKLVGYGDSITAMGGGDVSPNGPMRDLKSYLNGLPADTLATIPTFDGDAGVGMHVRLGWNWLLKAALEERYSSPITYLNYGWGGTTSATGANNGLDPSRFGPVLAEGPALMVLAFGMNEIGSIGTYANIRSIIEQCQAVGTEVIVVTTPRVNSDGNPVSMVNWLKTHDYLVRAARDTGSAYVSLYELTGVGYEGAMGFSPRNLCSQNLYNHPWPKEFERIGALISSIFK</sequence>
<dbReference type="Pfam" id="PF13472">
    <property type="entry name" value="Lipase_GDSL_2"/>
    <property type="match status" value="1"/>
</dbReference>